<evidence type="ECO:0000313" key="3">
    <source>
        <dbReference type="Proteomes" id="UP001213000"/>
    </source>
</evidence>
<accession>A0AAD5YTU9</accession>
<sequence>MENGSERNDIPCLRTRRSSERKIGGWKACNKSETKPSPDELNDVKMIEKPREYQMGGRDDQRGCVWYRYMNKPDFVDIGAVGASTEAPVSPAASLTQGQAAAVGSVNKVAALVGYGASHWRMNPILTTAFTHAPTLPAHNLSPSNAYRLPPSGTSV</sequence>
<keyword evidence="3" id="KW-1185">Reference proteome</keyword>
<comment type="caution">
    <text evidence="2">The sequence shown here is derived from an EMBL/GenBank/DDBJ whole genome shotgun (WGS) entry which is preliminary data.</text>
</comment>
<reference evidence="2" key="1">
    <citation type="submission" date="2022-07" db="EMBL/GenBank/DDBJ databases">
        <title>Genome Sequence of Leucocoprinus birnbaumii.</title>
        <authorList>
            <person name="Buettner E."/>
        </authorList>
    </citation>
    <scope>NUCLEOTIDE SEQUENCE</scope>
    <source>
        <strain evidence="2">VT141</strain>
    </source>
</reference>
<dbReference type="AlphaFoldDB" id="A0AAD5YTU9"/>
<dbReference type="Proteomes" id="UP001213000">
    <property type="component" value="Unassembled WGS sequence"/>
</dbReference>
<feature type="region of interest" description="Disordered" evidence="1">
    <location>
        <begin position="1"/>
        <end position="41"/>
    </location>
</feature>
<name>A0AAD5YTU9_9AGAR</name>
<proteinExistence type="predicted"/>
<protein>
    <submittedName>
        <fullName evidence="2">Uncharacterized protein</fullName>
    </submittedName>
</protein>
<evidence type="ECO:0000256" key="1">
    <source>
        <dbReference type="SAM" id="MobiDB-lite"/>
    </source>
</evidence>
<feature type="compositionally biased region" description="Basic and acidic residues" evidence="1">
    <location>
        <begin position="30"/>
        <end position="41"/>
    </location>
</feature>
<evidence type="ECO:0000313" key="2">
    <source>
        <dbReference type="EMBL" id="KAJ3571842.1"/>
    </source>
</evidence>
<organism evidence="2 3">
    <name type="scientific">Leucocoprinus birnbaumii</name>
    <dbReference type="NCBI Taxonomy" id="56174"/>
    <lineage>
        <taxon>Eukaryota</taxon>
        <taxon>Fungi</taxon>
        <taxon>Dikarya</taxon>
        <taxon>Basidiomycota</taxon>
        <taxon>Agaricomycotina</taxon>
        <taxon>Agaricomycetes</taxon>
        <taxon>Agaricomycetidae</taxon>
        <taxon>Agaricales</taxon>
        <taxon>Agaricineae</taxon>
        <taxon>Agaricaceae</taxon>
        <taxon>Leucocoprinus</taxon>
    </lineage>
</organism>
<gene>
    <name evidence="2" type="ORF">NP233_g3482</name>
</gene>
<dbReference type="EMBL" id="JANIEX010000168">
    <property type="protein sequence ID" value="KAJ3571842.1"/>
    <property type="molecule type" value="Genomic_DNA"/>
</dbReference>